<evidence type="ECO:0000313" key="2">
    <source>
        <dbReference type="EnsemblPlants" id="PGSC0003DMT400032880"/>
    </source>
</evidence>
<evidence type="ECO:0000256" key="1">
    <source>
        <dbReference type="SAM" id="MobiDB-lite"/>
    </source>
</evidence>
<name>M1AY92_SOLTU</name>
<dbReference type="STRING" id="4113.M1AY92"/>
<reference evidence="2" key="2">
    <citation type="submission" date="2015-06" db="UniProtKB">
        <authorList>
            <consortium name="EnsemblPlants"/>
        </authorList>
    </citation>
    <scope>IDENTIFICATION</scope>
    <source>
        <strain evidence="2">DM1-3 516 R44</strain>
    </source>
</reference>
<keyword evidence="3" id="KW-1185">Reference proteome</keyword>
<dbReference type="eggNOG" id="KOG1181">
    <property type="taxonomic scope" value="Eukaryota"/>
</dbReference>
<dbReference type="PANTHER" id="PTHR35511">
    <property type="entry name" value="A-KINASE ANCHOR-LIKE PROTEIN"/>
    <property type="match status" value="1"/>
</dbReference>
<organism evidence="2 3">
    <name type="scientific">Solanum tuberosum</name>
    <name type="common">Potato</name>
    <dbReference type="NCBI Taxonomy" id="4113"/>
    <lineage>
        <taxon>Eukaryota</taxon>
        <taxon>Viridiplantae</taxon>
        <taxon>Streptophyta</taxon>
        <taxon>Embryophyta</taxon>
        <taxon>Tracheophyta</taxon>
        <taxon>Spermatophyta</taxon>
        <taxon>Magnoliopsida</taxon>
        <taxon>eudicotyledons</taxon>
        <taxon>Gunneridae</taxon>
        <taxon>Pentapetalae</taxon>
        <taxon>asterids</taxon>
        <taxon>lamiids</taxon>
        <taxon>Solanales</taxon>
        <taxon>Solanaceae</taxon>
        <taxon>Solanoideae</taxon>
        <taxon>Solaneae</taxon>
        <taxon>Solanum</taxon>
    </lineage>
</organism>
<feature type="region of interest" description="Disordered" evidence="1">
    <location>
        <begin position="290"/>
        <end position="327"/>
    </location>
</feature>
<feature type="compositionally biased region" description="Basic and acidic residues" evidence="1">
    <location>
        <begin position="16"/>
        <end position="28"/>
    </location>
</feature>
<dbReference type="PANTHER" id="PTHR35511:SF2">
    <property type="entry name" value="A-KINASE ANCHOR-LIKE PROTEIN"/>
    <property type="match status" value="1"/>
</dbReference>
<feature type="compositionally biased region" description="Basic and acidic residues" evidence="1">
    <location>
        <begin position="290"/>
        <end position="321"/>
    </location>
</feature>
<dbReference type="AlphaFoldDB" id="M1AY92"/>
<feature type="region of interest" description="Disordered" evidence="1">
    <location>
        <begin position="1"/>
        <end position="157"/>
    </location>
</feature>
<dbReference type="Gramene" id="PGSC0003DMT400032880">
    <property type="protein sequence ID" value="PGSC0003DMT400032880"/>
    <property type="gene ID" value="PGSC0003DMG400012631"/>
</dbReference>
<feature type="compositionally biased region" description="Basic and acidic residues" evidence="1">
    <location>
        <begin position="89"/>
        <end position="113"/>
    </location>
</feature>
<dbReference type="EnsemblPlants" id="PGSC0003DMT400032880">
    <property type="protein sequence ID" value="PGSC0003DMT400032880"/>
    <property type="gene ID" value="PGSC0003DMG400012631"/>
</dbReference>
<feature type="compositionally biased region" description="Basic and acidic residues" evidence="1">
    <location>
        <begin position="145"/>
        <end position="157"/>
    </location>
</feature>
<evidence type="ECO:0000313" key="3">
    <source>
        <dbReference type="Proteomes" id="UP000011115"/>
    </source>
</evidence>
<accession>M1AY92</accession>
<reference evidence="3" key="1">
    <citation type="journal article" date="2011" name="Nature">
        <title>Genome sequence and analysis of the tuber crop potato.</title>
        <authorList>
            <consortium name="The Potato Genome Sequencing Consortium"/>
        </authorList>
    </citation>
    <scope>NUCLEOTIDE SEQUENCE [LARGE SCALE GENOMIC DNA]</scope>
    <source>
        <strain evidence="3">cv. DM1-3 516 R44</strain>
    </source>
</reference>
<feature type="compositionally biased region" description="Basic and acidic residues" evidence="1">
    <location>
        <begin position="242"/>
        <end position="277"/>
    </location>
</feature>
<dbReference type="PaxDb" id="4113-PGSC0003DMT400032880"/>
<proteinExistence type="predicted"/>
<protein>
    <submittedName>
        <fullName evidence="2">Microtubule-associated protein futsch</fullName>
    </submittedName>
</protein>
<dbReference type="InParanoid" id="M1AY92"/>
<feature type="region of interest" description="Disordered" evidence="1">
    <location>
        <begin position="242"/>
        <end position="278"/>
    </location>
</feature>
<dbReference type="HOGENOM" id="CLU_730372_0_0_1"/>
<dbReference type="Proteomes" id="UP000011115">
    <property type="component" value="Unassembled WGS sequence"/>
</dbReference>
<sequence>MDTEEKNEDSPAGEQTSEKLEELEKIDIDDNNNINHQSTETNLPEEATESKSECVTMEIKTPIKEEEQEEDLRETTSEDSSNNNTTQVQKEEETTISEPERVSLEPFGSERKTAASSGEMITCNETNKIHEVRVENAPGAQVGRVPEEKTRGEQEKVTEHFTSLKSVTVSEKEIAMDNMVSNESNTTKQIHEQAAYPLLTLEREETIPTSSTDANGTPKDSITPHMELGAEAKNIQYMQEKCKTSETEQHQENYENKKEVECDSKEVPEESISRETQAKAALSDLVHVSTKETSKIEEDFAEEREGNDREEEGIQKKREVSSSEDPVIVEISRDADIKVPPKKHQNILSGVGSKVKHSIAKVKKAITGKSSQTKPSSPK</sequence>